<dbReference type="InterPro" id="IPR011989">
    <property type="entry name" value="ARM-like"/>
</dbReference>
<dbReference type="SMART" id="SM00025">
    <property type="entry name" value="Pumilio"/>
    <property type="match status" value="4"/>
</dbReference>
<feature type="compositionally biased region" description="Basic and acidic residues" evidence="3">
    <location>
        <begin position="93"/>
        <end position="110"/>
    </location>
</feature>
<dbReference type="Pfam" id="PF08144">
    <property type="entry name" value="CPL"/>
    <property type="match status" value="1"/>
</dbReference>
<protein>
    <recommendedName>
        <fullName evidence="4">CPL domain-containing protein</fullName>
    </recommendedName>
</protein>
<proteinExistence type="predicted"/>
<evidence type="ECO:0000256" key="2">
    <source>
        <dbReference type="ARBA" id="ARBA00022884"/>
    </source>
</evidence>
<organism evidence="5 6">
    <name type="scientific">Moniliophthora roreri</name>
    <name type="common">Frosty pod rot fungus</name>
    <name type="synonym">Monilia roreri</name>
    <dbReference type="NCBI Taxonomy" id="221103"/>
    <lineage>
        <taxon>Eukaryota</taxon>
        <taxon>Fungi</taxon>
        <taxon>Dikarya</taxon>
        <taxon>Basidiomycota</taxon>
        <taxon>Agaricomycotina</taxon>
        <taxon>Agaricomycetes</taxon>
        <taxon>Agaricomycetidae</taxon>
        <taxon>Agaricales</taxon>
        <taxon>Marasmiineae</taxon>
        <taxon>Marasmiaceae</taxon>
        <taxon>Moniliophthora</taxon>
    </lineage>
</organism>
<comment type="caution">
    <text evidence="5">The sequence shown here is derived from an EMBL/GenBank/DDBJ whole genome shotgun (WGS) entry which is preliminary data.</text>
</comment>
<evidence type="ECO:0000313" key="6">
    <source>
        <dbReference type="Proteomes" id="UP000054988"/>
    </source>
</evidence>
<evidence type="ECO:0000313" key="5">
    <source>
        <dbReference type="EMBL" id="KTB28655.1"/>
    </source>
</evidence>
<sequence>MAAVSQNSSKKRNAKFQAGPAPKKLHLEKPDKPAKKRSQPVTLAPEDNISETESLEDDGEEFMGIGNEKVDEDMEVEDEHPVGGLSGAPKDPNAARESHKTQKALHEQRKAAKPHSKLLSDAKRIWSLARQKNIPAQERQNHVKDLMTVIRGKVKDIVFKHDASRIVQTVVKYGQAAERNTIAEELKGKYRELAQNKYSKVCPSLLALLADLNNVKFLVTKLIRFCPSHRASILLEFQGHVLKLLLHREATSVLADAFELYANAYERSILLREFYGKETALFTSTSTNREKEKAKKGLIGVLEDADKERRKRALSAVKEALISIFNNPDKGATTHAIVHRALWEYLVAINDTLEESEREKLRREMFEVCQDVLPELVHTKDGSRAVREFLAQGGAKDRKQILKALKPHIERMCLDDEAQLVLFTAIDVIDDTKLLHKSVVAQMTESGSVLIATPQGRRALFYLLIPRTRRHFTPAQIASLAETDQARSVTSKKDDSIRKDEVRSFASEGLVQWVAEKGAELCLEPGASLVVAEIMLYADGDKTKAMEALLAAISMPYPSSDSSKPHPIDLPHTSRMYKTLLQGGHFNHTTKSVKKVPSWNALAFATQFVESIEREVVLAMCLKGEKNGTFVIAELCSALVVEDAASESSQARKKLKGWLGPDVKKQIESGDAKGQKVLLDSINHL</sequence>
<dbReference type="Gene3D" id="1.25.10.10">
    <property type="entry name" value="Leucine-rich Repeat Variant"/>
    <property type="match status" value="2"/>
</dbReference>
<evidence type="ECO:0000259" key="4">
    <source>
        <dbReference type="Pfam" id="PF08144"/>
    </source>
</evidence>
<dbReference type="SUPFAM" id="SSF48371">
    <property type="entry name" value="ARM repeat"/>
    <property type="match status" value="1"/>
</dbReference>
<dbReference type="GO" id="GO:0003729">
    <property type="term" value="F:mRNA binding"/>
    <property type="evidence" value="ECO:0007669"/>
    <property type="project" value="TreeGrafter"/>
</dbReference>
<dbReference type="PANTHER" id="PTHR13389">
    <property type="entry name" value="PUMILIO HOMOLOG 3"/>
    <property type="match status" value="1"/>
</dbReference>
<dbReference type="Proteomes" id="UP000054988">
    <property type="component" value="Unassembled WGS sequence"/>
</dbReference>
<feature type="region of interest" description="Disordered" evidence="3">
    <location>
        <begin position="1"/>
        <end position="116"/>
    </location>
</feature>
<feature type="compositionally biased region" description="Acidic residues" evidence="3">
    <location>
        <begin position="48"/>
        <end position="61"/>
    </location>
</feature>
<dbReference type="GO" id="GO:0005730">
    <property type="term" value="C:nucleolus"/>
    <property type="evidence" value="ECO:0007669"/>
    <property type="project" value="TreeGrafter"/>
</dbReference>
<evidence type="ECO:0000256" key="3">
    <source>
        <dbReference type="SAM" id="MobiDB-lite"/>
    </source>
</evidence>
<feature type="domain" description="CPL" evidence="4">
    <location>
        <begin position="455"/>
        <end position="590"/>
    </location>
</feature>
<dbReference type="EMBL" id="LATX01002469">
    <property type="protein sequence ID" value="KTB28655.1"/>
    <property type="molecule type" value="Genomic_DNA"/>
</dbReference>
<gene>
    <name evidence="5" type="ORF">WG66_18858</name>
</gene>
<dbReference type="InterPro" id="IPR016024">
    <property type="entry name" value="ARM-type_fold"/>
</dbReference>
<reference evidence="5 6" key="1">
    <citation type="submission" date="2015-12" db="EMBL/GenBank/DDBJ databases">
        <title>Draft genome sequence of Moniliophthora roreri, the causal agent of frosty pod rot of cacao.</title>
        <authorList>
            <person name="Aime M.C."/>
            <person name="Diaz-Valderrama J.R."/>
            <person name="Kijpornyongpan T."/>
            <person name="Phillips-Mora W."/>
        </authorList>
    </citation>
    <scope>NUCLEOTIDE SEQUENCE [LARGE SCALE GENOMIC DNA]</scope>
    <source>
        <strain evidence="5 6">MCA 2952</strain>
    </source>
</reference>
<dbReference type="InterPro" id="IPR040059">
    <property type="entry name" value="PUM3"/>
</dbReference>
<dbReference type="GO" id="GO:0006417">
    <property type="term" value="P:regulation of translation"/>
    <property type="evidence" value="ECO:0007669"/>
    <property type="project" value="TreeGrafter"/>
</dbReference>
<dbReference type="eggNOG" id="KOG2050">
    <property type="taxonomic scope" value="Eukaryota"/>
</dbReference>
<dbReference type="PANTHER" id="PTHR13389:SF0">
    <property type="entry name" value="PUMILIO HOMOLOG 3"/>
    <property type="match status" value="1"/>
</dbReference>
<dbReference type="InterPro" id="IPR012959">
    <property type="entry name" value="CPL_dom"/>
</dbReference>
<accession>A0A0W0EX86</accession>
<name>A0A0W0EX86_MONRR</name>
<evidence type="ECO:0000256" key="1">
    <source>
        <dbReference type="ARBA" id="ARBA00022737"/>
    </source>
</evidence>
<dbReference type="AlphaFoldDB" id="A0A0W0EX86"/>
<dbReference type="InterPro" id="IPR001313">
    <property type="entry name" value="Pumilio_RNA-bd_rpt"/>
</dbReference>
<keyword evidence="1" id="KW-0677">Repeat</keyword>
<keyword evidence="2" id="KW-0694">RNA-binding</keyword>